<evidence type="ECO:0000313" key="2">
    <source>
        <dbReference type="EMBL" id="QBK05606.1"/>
    </source>
</evidence>
<dbReference type="RefSeq" id="WP_131280816.1">
    <property type="nucleotide sequence ID" value="NZ_CP031395.1"/>
</dbReference>
<evidence type="ECO:0000256" key="1">
    <source>
        <dbReference type="SAM" id="Phobius"/>
    </source>
</evidence>
<keyword evidence="1" id="KW-0472">Membrane</keyword>
<keyword evidence="1" id="KW-1133">Transmembrane helix</keyword>
<protein>
    <recommendedName>
        <fullName evidence="4">DUF4381 domain-containing protein</fullName>
    </recommendedName>
</protein>
<evidence type="ECO:0000313" key="3">
    <source>
        <dbReference type="Proteomes" id="UP000292939"/>
    </source>
</evidence>
<accession>A0A4P6ULR4</accession>
<dbReference type="Proteomes" id="UP000292939">
    <property type="component" value="Chromosome"/>
</dbReference>
<evidence type="ECO:0008006" key="4">
    <source>
        <dbReference type="Google" id="ProtNLM"/>
    </source>
</evidence>
<gene>
    <name evidence="2" type="ORF">DW355_13470</name>
</gene>
<proteinExistence type="predicted"/>
<keyword evidence="1" id="KW-0812">Transmembrane</keyword>
<sequence>MEIVTPTWAITVLVCLFGGLFAFAVARYNAYRTASAKFRSSVLDALSDFYPTFTRWDGAAFGEELKNKFPILQAAVTDFEASLLWCKKGDLRKAWVRYCNATGRDCDMNTYLHYFDSYGPGGNQAEATAKAQALFHSNVAALLAFASKT</sequence>
<name>A0A4P6ULR4_9BURK</name>
<reference evidence="2 3" key="1">
    <citation type="submission" date="2018-07" db="EMBL/GenBank/DDBJ databases">
        <title>Exploring interactions and the metabolic potential of the ultra-small soil bacteria Hylemonella gracilis.</title>
        <authorList>
            <person name="Tyc O."/>
            <person name="Kulkarni P."/>
            <person name="Gawehns F."/>
            <person name="Hundscheid M."/>
            <person name="Zweers H."/>
            <person name="Garbeva P."/>
        </authorList>
    </citation>
    <scope>NUCLEOTIDE SEQUENCE [LARGE SCALE GENOMIC DNA]</scope>
    <source>
        <strain evidence="2 3">NS1</strain>
    </source>
</reference>
<dbReference type="EMBL" id="CP031395">
    <property type="protein sequence ID" value="QBK05606.1"/>
    <property type="molecule type" value="Genomic_DNA"/>
</dbReference>
<feature type="transmembrane region" description="Helical" evidence="1">
    <location>
        <begin position="6"/>
        <end position="30"/>
    </location>
</feature>
<organism evidence="2 3">
    <name type="scientific">Hylemonella gracilis</name>
    <dbReference type="NCBI Taxonomy" id="80880"/>
    <lineage>
        <taxon>Bacteria</taxon>
        <taxon>Pseudomonadati</taxon>
        <taxon>Pseudomonadota</taxon>
        <taxon>Betaproteobacteria</taxon>
        <taxon>Burkholderiales</taxon>
        <taxon>Comamonadaceae</taxon>
        <taxon>Hylemonella</taxon>
    </lineage>
</organism>
<dbReference type="KEGG" id="hgr:DW355_13470"/>
<dbReference type="AlphaFoldDB" id="A0A4P6ULR4"/>